<name>A0A6L9UAN1_9HYPH</name>
<dbReference type="AlphaFoldDB" id="A0A6L9UAN1"/>
<dbReference type="InterPro" id="IPR039728">
    <property type="entry name" value="GLG1"/>
</dbReference>
<evidence type="ECO:0000256" key="1">
    <source>
        <dbReference type="SAM" id="SignalP"/>
    </source>
</evidence>
<dbReference type="Proteomes" id="UP000483035">
    <property type="component" value="Unassembled WGS sequence"/>
</dbReference>
<accession>A0A6L9UAN1</accession>
<dbReference type="GO" id="GO:0016020">
    <property type="term" value="C:membrane"/>
    <property type="evidence" value="ECO:0007669"/>
    <property type="project" value="InterPro"/>
</dbReference>
<comment type="caution">
    <text evidence="2">The sequence shown here is derived from an EMBL/GenBank/DDBJ whole genome shotgun (WGS) entry which is preliminary data.</text>
</comment>
<feature type="signal peptide" evidence="1">
    <location>
        <begin position="1"/>
        <end position="26"/>
    </location>
</feature>
<sequence>MRMRKTGRLFCGFLLAGMVSAGIARAETISYADAVTTLAKDCGADIKKLCKGINLGSGRVADCLKQNAAKVSPTCTASLSNVTTSIQQREDAQTAYEKVCAHDMAQHCRGIKGDGYILACLIKTQRLVGNKCNQAITDAGWR</sequence>
<dbReference type="InterPro" id="IPR001893">
    <property type="entry name" value="Cys-rich_GLG1_repeat"/>
</dbReference>
<feature type="chain" id="PRO_5026759894" description="Cysteine rich repeat-containing protein" evidence="1">
    <location>
        <begin position="27"/>
        <end position="142"/>
    </location>
</feature>
<protein>
    <recommendedName>
        <fullName evidence="4">Cysteine rich repeat-containing protein</fullName>
    </recommendedName>
</protein>
<dbReference type="PANTHER" id="PTHR11884">
    <property type="entry name" value="SELECTIN LIGAND RELATED"/>
    <property type="match status" value="1"/>
</dbReference>
<organism evidence="2 3">
    <name type="scientific">Rhizobium lusitanum</name>
    <dbReference type="NCBI Taxonomy" id="293958"/>
    <lineage>
        <taxon>Bacteria</taxon>
        <taxon>Pseudomonadati</taxon>
        <taxon>Pseudomonadota</taxon>
        <taxon>Alphaproteobacteria</taxon>
        <taxon>Hyphomicrobiales</taxon>
        <taxon>Rhizobiaceae</taxon>
        <taxon>Rhizobium/Agrobacterium group</taxon>
        <taxon>Rhizobium</taxon>
    </lineage>
</organism>
<dbReference type="EMBL" id="WUEY01000011">
    <property type="protein sequence ID" value="NEI72361.1"/>
    <property type="molecule type" value="Genomic_DNA"/>
</dbReference>
<dbReference type="PANTHER" id="PTHR11884:SF1">
    <property type="entry name" value="GOLGI APPARATUS PROTEIN 1"/>
    <property type="match status" value="1"/>
</dbReference>
<keyword evidence="1" id="KW-0732">Signal</keyword>
<dbReference type="Pfam" id="PF00839">
    <property type="entry name" value="Cys_rich_FGFR"/>
    <property type="match status" value="1"/>
</dbReference>
<evidence type="ECO:0008006" key="4">
    <source>
        <dbReference type="Google" id="ProtNLM"/>
    </source>
</evidence>
<proteinExistence type="predicted"/>
<evidence type="ECO:0000313" key="3">
    <source>
        <dbReference type="Proteomes" id="UP000483035"/>
    </source>
</evidence>
<gene>
    <name evidence="2" type="ORF">GR212_22500</name>
</gene>
<evidence type="ECO:0000313" key="2">
    <source>
        <dbReference type="EMBL" id="NEI72361.1"/>
    </source>
</evidence>
<reference evidence="2 3" key="1">
    <citation type="submission" date="2019-12" db="EMBL/GenBank/DDBJ databases">
        <title>Rhizobium genotypes associated with high levels of biological nitrogen fixation by grain legumes in a temperate-maritime cropping system.</title>
        <authorList>
            <person name="Maluk M."/>
            <person name="Francesc Ferrando Molina F."/>
            <person name="Lopez Del Egido L."/>
            <person name="Lafos M."/>
            <person name="Langarica-Fuentes A."/>
            <person name="Gebre Yohannes G."/>
            <person name="Young M.W."/>
            <person name="Martin P."/>
            <person name="Gantlett R."/>
            <person name="Kenicer G."/>
            <person name="Hawes C."/>
            <person name="Begg G.S."/>
            <person name="Quilliam R.S."/>
            <person name="Squire G.R."/>
            <person name="Poole P.S."/>
            <person name="Young P.W."/>
            <person name="Iannetta P.M."/>
            <person name="James E.K."/>
        </authorList>
    </citation>
    <scope>NUCLEOTIDE SEQUENCE [LARGE SCALE GENOMIC DNA]</scope>
    <source>
        <strain evidence="2 3">JHI1118</strain>
    </source>
</reference>